<name>A0ABN1IFH4_9FLAO</name>
<evidence type="ECO:0000313" key="2">
    <source>
        <dbReference type="Proteomes" id="UP001501758"/>
    </source>
</evidence>
<organism evidence="1 2">
    <name type="scientific">Aquimarina litoralis</name>
    <dbReference type="NCBI Taxonomy" id="584605"/>
    <lineage>
        <taxon>Bacteria</taxon>
        <taxon>Pseudomonadati</taxon>
        <taxon>Bacteroidota</taxon>
        <taxon>Flavobacteriia</taxon>
        <taxon>Flavobacteriales</taxon>
        <taxon>Flavobacteriaceae</taxon>
        <taxon>Aquimarina</taxon>
    </lineage>
</organism>
<accession>A0ABN1IFH4</accession>
<dbReference type="Proteomes" id="UP001501758">
    <property type="component" value="Unassembled WGS sequence"/>
</dbReference>
<keyword evidence="2" id="KW-1185">Reference proteome</keyword>
<proteinExistence type="predicted"/>
<protein>
    <submittedName>
        <fullName evidence="1">Uncharacterized protein</fullName>
    </submittedName>
</protein>
<gene>
    <name evidence="1" type="ORF">GCM10009430_01830</name>
</gene>
<reference evidence="1 2" key="1">
    <citation type="journal article" date="2019" name="Int. J. Syst. Evol. Microbiol.">
        <title>The Global Catalogue of Microorganisms (GCM) 10K type strain sequencing project: providing services to taxonomists for standard genome sequencing and annotation.</title>
        <authorList>
            <consortium name="The Broad Institute Genomics Platform"/>
            <consortium name="The Broad Institute Genome Sequencing Center for Infectious Disease"/>
            <person name="Wu L."/>
            <person name="Ma J."/>
        </authorList>
    </citation>
    <scope>NUCLEOTIDE SEQUENCE [LARGE SCALE GENOMIC DNA]</scope>
    <source>
        <strain evidence="1 2">JCM 15974</strain>
    </source>
</reference>
<dbReference type="EMBL" id="BAAAGE010000001">
    <property type="protein sequence ID" value="GAA0711910.1"/>
    <property type="molecule type" value="Genomic_DNA"/>
</dbReference>
<comment type="caution">
    <text evidence="1">The sequence shown here is derived from an EMBL/GenBank/DDBJ whole genome shotgun (WGS) entry which is preliminary data.</text>
</comment>
<sequence length="137" mass="15858">MVKKENQEDVFREKWSEIDKNQVDKPPFFETCINEPEEIDDCFHKTIINHIKSEIAGTKISVTTSINDTIWIPLLVDKRGKINLEEFTIPELITEQIPNFEDILIKSIKTLPKADPAIVRSTPVTSRYKLPLVIHMN</sequence>
<evidence type="ECO:0000313" key="1">
    <source>
        <dbReference type="EMBL" id="GAA0711910.1"/>
    </source>
</evidence>